<keyword evidence="1" id="KW-0175">Coiled coil</keyword>
<organism evidence="3 4">
    <name type="scientific">Oceanidesulfovibrio marinus</name>
    <dbReference type="NCBI Taxonomy" id="370038"/>
    <lineage>
        <taxon>Bacteria</taxon>
        <taxon>Pseudomonadati</taxon>
        <taxon>Thermodesulfobacteriota</taxon>
        <taxon>Desulfovibrionia</taxon>
        <taxon>Desulfovibrionales</taxon>
        <taxon>Desulfovibrionaceae</taxon>
        <taxon>Oceanidesulfovibrio</taxon>
    </lineage>
</organism>
<feature type="compositionally biased region" description="Basic and acidic residues" evidence="2">
    <location>
        <begin position="707"/>
        <end position="722"/>
    </location>
</feature>
<evidence type="ECO:0000256" key="1">
    <source>
        <dbReference type="SAM" id="Coils"/>
    </source>
</evidence>
<evidence type="ECO:0008006" key="5">
    <source>
        <dbReference type="Google" id="ProtNLM"/>
    </source>
</evidence>
<sequence>MSIASFDAVNAPELLPPEGHGRVAYRIVELVEQCLADKADRGLPQKWKDAYRLKVNKAFIHRSTARPQVGVNLLHRHRVRTVNTLTDNQPSFDLAPAAPVPEDMQDPLTSLHRLTRYWWQETEQQSSFERAVDRGETYGIAIKKVVFDPDAESGLGEVLTVNIDPFRFGVYPTNCEDVQKAEAVFHFYPMSVREARRRWPENAKKIKPDREVLEQLEDYRRDVHTHGSKESDRGMLRSFIGWVNGIFGSGTNRGQGDETLVIEAWVRDYTYDEETDRMKYPGAIRRVLVCSGSVVLEDRPNPNIHPGLPWDKAIHTYLFDKFPFIAVPSYEDEGSIWGMSDFDQLAVLQKEFSKTMSQAVHYKDRAVRAKIVNPQTSGVANEEFTNDIGIINPANSMEAAAIRVLDTPGLPFDIPEFISLIRELFFLVAGTFEIEQANTGGRDVIAAKALAELLEQAATMLRGKLRNYMRLVREMGRMYLSHAQNFYTEERFISFRDENGEVQTFTVRGSDLITPIKLTVVNGSTLPKSKVAMREEAMELFDKGVIDRAAVLEIIDFPDRAEILRRMELGGMMLDRLAALGMGEQDLSVVQRVADMDDKEFERELKSDDPPQLVGPDGNQQAERDNSMRIQSAEASLKEAEVELKHVESQLVAANHALTMERGKTEQYRQQKLAQEIALFPEVTKAEIQQREARAEKKEAKAAAAEKAPDKNPDSKSAKGRS</sequence>
<evidence type="ECO:0000313" key="3">
    <source>
        <dbReference type="EMBL" id="TVM31169.1"/>
    </source>
</evidence>
<proteinExistence type="predicted"/>
<accession>A0A6P1ZEV9</accession>
<evidence type="ECO:0000256" key="2">
    <source>
        <dbReference type="SAM" id="MobiDB-lite"/>
    </source>
</evidence>
<feature type="compositionally biased region" description="Basic and acidic residues" evidence="2">
    <location>
        <begin position="600"/>
        <end position="609"/>
    </location>
</feature>
<evidence type="ECO:0000313" key="4">
    <source>
        <dbReference type="Proteomes" id="UP000434052"/>
    </source>
</evidence>
<protein>
    <recommendedName>
        <fullName evidence="5">Portal protein</fullName>
    </recommendedName>
</protein>
<comment type="caution">
    <text evidence="3">The sequence shown here is derived from an EMBL/GenBank/DDBJ whole genome shotgun (WGS) entry which is preliminary data.</text>
</comment>
<reference evidence="3 4" key="1">
    <citation type="submission" date="2018-06" db="EMBL/GenBank/DDBJ databases">
        <title>Complete genome of Desulfovibrio marinus P48SEP.</title>
        <authorList>
            <person name="Crispim J.S."/>
            <person name="Vidigal P.M.P."/>
            <person name="Silva L.C.F."/>
            <person name="Araujo L.C."/>
            <person name="Laguardia C.N."/>
            <person name="Dias R.S."/>
            <person name="Sousa M.P."/>
            <person name="Paula S.O."/>
            <person name="Silva C."/>
        </authorList>
    </citation>
    <scope>NUCLEOTIDE SEQUENCE [LARGE SCALE GENOMIC DNA]</scope>
    <source>
        <strain evidence="3 4">P48SEP</strain>
    </source>
</reference>
<dbReference type="InterPro" id="IPR032427">
    <property type="entry name" value="P22_portal"/>
</dbReference>
<name>A0A6P1ZEV9_9BACT</name>
<gene>
    <name evidence="3" type="ORF">DQK91_18845</name>
</gene>
<feature type="region of interest" description="Disordered" evidence="2">
    <location>
        <begin position="690"/>
        <end position="722"/>
    </location>
</feature>
<dbReference type="RefSeq" id="WP_144306955.1">
    <property type="nucleotide sequence ID" value="NZ_QMIF01000017.1"/>
</dbReference>
<dbReference type="OrthoDB" id="5438062at2"/>
<dbReference type="EMBL" id="QMIF01000017">
    <property type="protein sequence ID" value="TVM31169.1"/>
    <property type="molecule type" value="Genomic_DNA"/>
</dbReference>
<feature type="compositionally biased region" description="Basic and acidic residues" evidence="2">
    <location>
        <begin position="690"/>
        <end position="701"/>
    </location>
</feature>
<dbReference type="AlphaFoldDB" id="A0A6P1ZEV9"/>
<feature type="region of interest" description="Disordered" evidence="2">
    <location>
        <begin position="600"/>
        <end position="627"/>
    </location>
</feature>
<dbReference type="Pfam" id="PF16510">
    <property type="entry name" value="P22_portal"/>
    <property type="match status" value="1"/>
</dbReference>
<feature type="coiled-coil region" evidence="1">
    <location>
        <begin position="630"/>
        <end position="657"/>
    </location>
</feature>
<dbReference type="Proteomes" id="UP000434052">
    <property type="component" value="Unassembled WGS sequence"/>
</dbReference>